<organism evidence="12 13">
    <name type="scientific">Asticcacaulis excentricus (strain ATCC 15261 / DSM 4724 / KCTC 12464 / NCIMB 9791 / VKM B-1370 / CB 48)</name>
    <dbReference type="NCBI Taxonomy" id="573065"/>
    <lineage>
        <taxon>Bacteria</taxon>
        <taxon>Pseudomonadati</taxon>
        <taxon>Pseudomonadota</taxon>
        <taxon>Alphaproteobacteria</taxon>
        <taxon>Caulobacterales</taxon>
        <taxon>Caulobacteraceae</taxon>
        <taxon>Asticcacaulis</taxon>
    </lineage>
</organism>
<dbReference type="eggNOG" id="COG0243">
    <property type="taxonomic scope" value="Bacteria"/>
</dbReference>
<comment type="cofactor">
    <cofactor evidence="1">
        <name>Mo-bis(molybdopterin guanine dinucleotide)</name>
        <dbReference type="ChEBI" id="CHEBI:60539"/>
    </cofactor>
</comment>
<dbReference type="InterPro" id="IPR006656">
    <property type="entry name" value="Mopterin_OxRdtase"/>
</dbReference>
<dbReference type="InterPro" id="IPR050123">
    <property type="entry name" value="Prok_molybdopt-oxidoreductase"/>
</dbReference>
<keyword evidence="8" id="KW-0408">Iron</keyword>
<keyword evidence="10" id="KW-0534">Nitrate assimilation</keyword>
<dbReference type="Pfam" id="PF00384">
    <property type="entry name" value="Molybdopterin"/>
    <property type="match status" value="1"/>
</dbReference>
<dbReference type="SMART" id="SM00926">
    <property type="entry name" value="Molybdop_Fe4S4"/>
    <property type="match status" value="1"/>
</dbReference>
<keyword evidence="6" id="KW-0479">Metal-binding</keyword>
<dbReference type="PANTHER" id="PTHR43105:SF9">
    <property type="entry name" value="NADPH-FE(3+) OXIDOREDUCTASE SUBUNIT ALPHA"/>
    <property type="match status" value="1"/>
</dbReference>
<evidence type="ECO:0000313" key="13">
    <source>
        <dbReference type="Proteomes" id="UP000001492"/>
    </source>
</evidence>
<dbReference type="SUPFAM" id="SSF50692">
    <property type="entry name" value="ADC-like"/>
    <property type="match status" value="1"/>
</dbReference>
<evidence type="ECO:0000256" key="4">
    <source>
        <dbReference type="ARBA" id="ARBA00022485"/>
    </source>
</evidence>
<dbReference type="AlphaFoldDB" id="E8RV46"/>
<evidence type="ECO:0000256" key="10">
    <source>
        <dbReference type="ARBA" id="ARBA00023063"/>
    </source>
</evidence>
<dbReference type="InterPro" id="IPR006963">
    <property type="entry name" value="Mopterin_OxRdtase_4Fe-4S_dom"/>
</dbReference>
<dbReference type="eggNOG" id="COG1251">
    <property type="taxonomic scope" value="Bacteria"/>
</dbReference>
<dbReference type="GO" id="GO:0046872">
    <property type="term" value="F:metal ion binding"/>
    <property type="evidence" value="ECO:0007669"/>
    <property type="project" value="UniProtKB-KW"/>
</dbReference>
<evidence type="ECO:0000256" key="8">
    <source>
        <dbReference type="ARBA" id="ARBA00023004"/>
    </source>
</evidence>
<dbReference type="GO" id="GO:1990204">
    <property type="term" value="C:oxidoreductase complex"/>
    <property type="evidence" value="ECO:0007669"/>
    <property type="project" value="UniProtKB-ARBA"/>
</dbReference>
<dbReference type="Gene3D" id="3.40.50.740">
    <property type="match status" value="1"/>
</dbReference>
<dbReference type="GO" id="GO:0042128">
    <property type="term" value="P:nitrate assimilation"/>
    <property type="evidence" value="ECO:0007669"/>
    <property type="project" value="UniProtKB-KW"/>
</dbReference>
<keyword evidence="4" id="KW-0004">4Fe-4S</keyword>
<evidence type="ECO:0000256" key="9">
    <source>
        <dbReference type="ARBA" id="ARBA00023014"/>
    </source>
</evidence>
<dbReference type="InterPro" id="IPR041957">
    <property type="entry name" value="CT_Nitrate-R-NapA-like"/>
</dbReference>
<dbReference type="InterPro" id="IPR006657">
    <property type="entry name" value="MoPterin_dinucl-bd_dom"/>
</dbReference>
<dbReference type="Gene3D" id="3.40.228.10">
    <property type="entry name" value="Dimethylsulfoxide Reductase, domain 2"/>
    <property type="match status" value="1"/>
</dbReference>
<name>E8RV46_ASTEC</name>
<comment type="cofactor">
    <cofactor evidence="2">
        <name>[4Fe-4S] cluster</name>
        <dbReference type="ChEBI" id="CHEBI:49883"/>
    </cofactor>
</comment>
<evidence type="ECO:0000256" key="2">
    <source>
        <dbReference type="ARBA" id="ARBA00001966"/>
    </source>
</evidence>
<dbReference type="InterPro" id="IPR009010">
    <property type="entry name" value="Asp_de-COase-like_dom_sf"/>
</dbReference>
<keyword evidence="9" id="KW-0411">Iron-sulfur</keyword>
<sequence>MTTTQSSTCPYCGVGCGVEATLDGRQMTVRGDGAHPANQGRLCSKGTALGNTFGLEGRLLSPRRRTPQGFAETTWEAALTEVAGRFRDIIAEHGPDAVAFYVSGQLLTEDYYAVNKLAKGYIGTANIDTNSRLCMSSAVAAHKLAFGADLVPGVYDDLSEADLLVFSGHNAAWTHPVLYRRIEARPDQFRVCIDPRRTDTAKAANLHLMIRPQTDVRLWNGLCAHLIARDALDHDFVDQHTHGFSRLMAALSTDDQSLEAVAADCGISSVDLKTFYDAFLQTDKVVSLFSMGSNQSSQGVHKGLSLINAHLLSGKIGKSGAAPFSITGQPNAMGGREVGGLANMLAAHMDFDDASKALVQRYWGSPTLAPKPGLKAVDMFEAVRTGKIKAIWIMATNPMVSMPDANRIHEALSKCELVVVSDVMARTDTMDMAHIQLPAAAWGEKDGTVTNSERVISRQRNLTRLPGDVRADWAIIAEVARRMNPDWAQAFDWAGPHEVFAEHAGLTAFENNGQRFLDLGGLVGMTRAQYNALMPVRWPFPADGLPATRLFADGCFNTPNGRARLVPPVVRGPAQQPTPDFPFSFNSCRVRDHWHTMTRTALAPELNRHITEPTLDIHPKDARRLGIRDGRLVVVTTVQGEAIYKARVTDDVRVGNLHAPMHWTQQFAPYGRSNGLINPAVDPLSGQPEFKHTPAQVRAFGELWHGFLMVPRDFDGAPPVFAPDTVWRRTAYAHAEGYEIAGTGTPDSADFDATATLEDPATGIRRQVRIENGRLTRVLFIAPIHKNLPPRDWLLDCFGEAELSAPQRAALLIGRMPGVSDKGRTICACNSVGENAIMACIDDGAATVEAIGEATRAGTACGSCKGELKQCLLRREGSHVAPIEAQPIII</sequence>
<feature type="domain" description="4Fe-4S Mo/W bis-MGD-type" evidence="11">
    <location>
        <begin position="2"/>
        <end position="57"/>
    </location>
</feature>
<dbReference type="Pfam" id="PF04879">
    <property type="entry name" value="Molybdop_Fe4S4"/>
    <property type="match status" value="1"/>
</dbReference>
<evidence type="ECO:0000259" key="11">
    <source>
        <dbReference type="PROSITE" id="PS51669"/>
    </source>
</evidence>
<dbReference type="SUPFAM" id="SSF53706">
    <property type="entry name" value="Formate dehydrogenase/DMSO reductase, domains 1-3"/>
    <property type="match status" value="1"/>
</dbReference>
<dbReference type="OrthoDB" id="9816402at2"/>
<accession>E8RV46</accession>
<evidence type="ECO:0000256" key="7">
    <source>
        <dbReference type="ARBA" id="ARBA00023002"/>
    </source>
</evidence>
<dbReference type="Gene3D" id="1.10.10.1100">
    <property type="entry name" value="BFD-like [2Fe-2S]-binding domain"/>
    <property type="match status" value="1"/>
</dbReference>
<dbReference type="GO" id="GO:0043546">
    <property type="term" value="F:molybdopterin cofactor binding"/>
    <property type="evidence" value="ECO:0007669"/>
    <property type="project" value="InterPro"/>
</dbReference>
<evidence type="ECO:0000256" key="5">
    <source>
        <dbReference type="ARBA" id="ARBA00022505"/>
    </source>
</evidence>
<protein>
    <submittedName>
        <fullName evidence="12">Molybdopterin oxidoreductase</fullName>
    </submittedName>
</protein>
<reference evidence="13" key="1">
    <citation type="submission" date="2010-12" db="EMBL/GenBank/DDBJ databases">
        <title>Complete sequence of chromosome 2 of Asticcacaulis excentricus CB 48.</title>
        <authorList>
            <consortium name="US DOE Joint Genome Institute"/>
            <person name="Lucas S."/>
            <person name="Copeland A."/>
            <person name="Lapidus A."/>
            <person name="Cheng J.-F."/>
            <person name="Bruce D."/>
            <person name="Goodwin L."/>
            <person name="Pitluck S."/>
            <person name="Teshima H."/>
            <person name="Davenport K."/>
            <person name="Detter J.C."/>
            <person name="Han C."/>
            <person name="Tapia R."/>
            <person name="Land M."/>
            <person name="Hauser L."/>
            <person name="Jeffries C."/>
            <person name="Kyrpides N."/>
            <person name="Ivanova N."/>
            <person name="Ovchinnikova G."/>
            <person name="Brun Y.V."/>
            <person name="Woyke T."/>
        </authorList>
    </citation>
    <scope>NUCLEOTIDE SEQUENCE [LARGE SCALE GENOMIC DNA]</scope>
    <source>
        <strain evidence="13">ATCC 15261 / DSM 4724 / KCTC 12464 / NCIMB 9791 / VKM B-1370 / CB 48</strain>
    </source>
</reference>
<evidence type="ECO:0000256" key="1">
    <source>
        <dbReference type="ARBA" id="ARBA00001942"/>
    </source>
</evidence>
<dbReference type="CDD" id="cd02754">
    <property type="entry name" value="MopB_Nitrate-R-NapA-like"/>
    <property type="match status" value="1"/>
</dbReference>
<dbReference type="InterPro" id="IPR041854">
    <property type="entry name" value="BFD-like_2Fe2S-bd_dom_sf"/>
</dbReference>
<dbReference type="HOGENOM" id="CLU_000422_13_4_5"/>
<dbReference type="GO" id="GO:0016491">
    <property type="term" value="F:oxidoreductase activity"/>
    <property type="evidence" value="ECO:0007669"/>
    <property type="project" value="UniProtKB-KW"/>
</dbReference>
<dbReference type="Gene3D" id="2.20.25.90">
    <property type="entry name" value="ADC-like domains"/>
    <property type="match status" value="1"/>
</dbReference>
<comment type="similarity">
    <text evidence="3">Belongs to the prokaryotic molybdopterin-containing oxidoreductase family. NasA/NapA/NarB subfamily.</text>
</comment>
<evidence type="ECO:0000256" key="6">
    <source>
        <dbReference type="ARBA" id="ARBA00022723"/>
    </source>
</evidence>
<evidence type="ECO:0000313" key="12">
    <source>
        <dbReference type="EMBL" id="ADU14246.1"/>
    </source>
</evidence>
<dbReference type="GO" id="GO:0045333">
    <property type="term" value="P:cellular respiration"/>
    <property type="evidence" value="ECO:0007669"/>
    <property type="project" value="UniProtKB-ARBA"/>
</dbReference>
<keyword evidence="7" id="KW-0560">Oxidoreductase</keyword>
<gene>
    <name evidence="12" type="ordered locus">Astex_2601</name>
</gene>
<dbReference type="KEGG" id="aex:Astex_2601"/>
<dbReference type="CDD" id="cd02791">
    <property type="entry name" value="MopB_CT_Nitrate-R-NapA-like"/>
    <property type="match status" value="1"/>
</dbReference>
<dbReference type="PANTHER" id="PTHR43105">
    <property type="entry name" value="RESPIRATORY NITRATE REDUCTASE"/>
    <property type="match status" value="1"/>
</dbReference>
<keyword evidence="13" id="KW-1185">Reference proteome</keyword>
<dbReference type="InterPro" id="IPR007419">
    <property type="entry name" value="BFD-like_2Fe2S-bd_dom"/>
</dbReference>
<proteinExistence type="inferred from homology"/>
<dbReference type="Pfam" id="PF01568">
    <property type="entry name" value="Molydop_binding"/>
    <property type="match status" value="1"/>
</dbReference>
<dbReference type="GO" id="GO:0051539">
    <property type="term" value="F:4 iron, 4 sulfur cluster binding"/>
    <property type="evidence" value="ECO:0007669"/>
    <property type="project" value="UniProtKB-KW"/>
</dbReference>
<dbReference type="Pfam" id="PF04324">
    <property type="entry name" value="Fer2_BFD"/>
    <property type="match status" value="1"/>
</dbReference>
<dbReference type="Proteomes" id="UP000001492">
    <property type="component" value="Chromosome 2"/>
</dbReference>
<keyword evidence="5" id="KW-0500">Molybdenum</keyword>
<dbReference type="GO" id="GO:0016020">
    <property type="term" value="C:membrane"/>
    <property type="evidence" value="ECO:0007669"/>
    <property type="project" value="TreeGrafter"/>
</dbReference>
<dbReference type="Gene3D" id="2.40.40.20">
    <property type="match status" value="1"/>
</dbReference>
<dbReference type="STRING" id="573065.Astex_2601"/>
<dbReference type="RefSeq" id="WP_013480070.1">
    <property type="nucleotide sequence ID" value="NC_014817.1"/>
</dbReference>
<dbReference type="EMBL" id="CP002396">
    <property type="protein sequence ID" value="ADU14246.1"/>
    <property type="molecule type" value="Genomic_DNA"/>
</dbReference>
<evidence type="ECO:0000256" key="3">
    <source>
        <dbReference type="ARBA" id="ARBA00008747"/>
    </source>
</evidence>
<dbReference type="PROSITE" id="PS51669">
    <property type="entry name" value="4FE4S_MOW_BIS_MGD"/>
    <property type="match status" value="1"/>
</dbReference>